<dbReference type="RefSeq" id="YP_010059483.1">
    <property type="nucleotide sequence ID" value="NC_054726.1"/>
</dbReference>
<dbReference type="EMBL" id="MN586040">
    <property type="protein sequence ID" value="QGJ94870.1"/>
    <property type="molecule type" value="Genomic_DNA"/>
</dbReference>
<evidence type="ECO:0000313" key="3">
    <source>
        <dbReference type="Proteomes" id="UP000423065"/>
    </source>
</evidence>
<gene>
    <name evidence="2" type="primary">7</name>
    <name evidence="2" type="ORF">SEA_STORMAGEDDON_7</name>
</gene>
<dbReference type="GeneID" id="64766716"/>
<feature type="transmembrane region" description="Helical" evidence="1">
    <location>
        <begin position="6"/>
        <end position="29"/>
    </location>
</feature>
<keyword evidence="1" id="KW-0812">Transmembrane</keyword>
<evidence type="ECO:0000313" key="2">
    <source>
        <dbReference type="EMBL" id="QGJ94870.1"/>
    </source>
</evidence>
<reference evidence="2 3" key="1">
    <citation type="submission" date="2019-10" db="EMBL/GenBank/DDBJ databases">
        <authorList>
            <person name="Garlena R.A."/>
            <person name="Russell D.A."/>
            <person name="Pope W.H."/>
            <person name="Jacobs-Sera D."/>
            <person name="Hatfull G.F."/>
        </authorList>
    </citation>
    <scope>NUCLEOTIDE SEQUENCE [LARGE SCALE GENOMIC DNA]</scope>
</reference>
<keyword evidence="1" id="KW-0472">Membrane</keyword>
<keyword evidence="1" id="KW-1133">Transmembrane helix</keyword>
<protein>
    <submittedName>
        <fullName evidence="2">Uncharacterized protein</fullName>
    </submittedName>
</protein>
<organism evidence="2 3">
    <name type="scientific">Gordonia phage Stormageddon</name>
    <dbReference type="NCBI Taxonomy" id="2656541"/>
    <lineage>
        <taxon>Viruses</taxon>
        <taxon>Duplodnaviria</taxon>
        <taxon>Heunggongvirae</taxon>
        <taxon>Uroviricota</taxon>
        <taxon>Caudoviricetes</taxon>
        <taxon>Stormageddonvirus</taxon>
        <taxon>Stormageddonvirus Stormageddon</taxon>
    </lineage>
</organism>
<keyword evidence="3" id="KW-1185">Reference proteome</keyword>
<accession>A0A649VQT9</accession>
<evidence type="ECO:0000256" key="1">
    <source>
        <dbReference type="SAM" id="Phobius"/>
    </source>
</evidence>
<proteinExistence type="predicted"/>
<dbReference type="Proteomes" id="UP000423065">
    <property type="component" value="Segment"/>
</dbReference>
<name>A0A649VQT9_9CAUD</name>
<sequence length="189" mass="21301">MNTTSAIVLSTLMGLIVGFTLGQFFDLDLKTWKRGIPLLHLSKRERRRKLPWNRVLGAVLVVVMMFTFVQFQAFQSKQAKCNSEQRRVSAERGAASAQDQRLIQRDAINLGVAIRTVLGQPQPHNAYIDESVASLGKYMESRGVAPDAPQDVRSEIALDWFQAEQLDTIETRVQNDKVRAANPYPEARC</sequence>
<dbReference type="KEGG" id="vg:64766716"/>
<feature type="transmembrane region" description="Helical" evidence="1">
    <location>
        <begin position="50"/>
        <end position="71"/>
    </location>
</feature>